<dbReference type="SUPFAM" id="SSF51182">
    <property type="entry name" value="RmlC-like cupins"/>
    <property type="match status" value="1"/>
</dbReference>
<sequence>MGSDRLFRAVDFIQPSDDEPIRSVIVETAEAVVVAWYVKPGQRIAAHVHPSGQDTWTILSGHGTYQTEASGSSLAITAGDVVVAPVGCVHGVSNHGQEPLTFISVVSPADAGFEPMPDALIPTSPLSS</sequence>
<dbReference type="Proteomes" id="UP000238218">
    <property type="component" value="Unassembled WGS sequence"/>
</dbReference>
<dbReference type="CDD" id="cd07008">
    <property type="entry name" value="cupin_yp_001338853-like"/>
    <property type="match status" value="1"/>
</dbReference>
<dbReference type="PANTHER" id="PTHR35848:SF6">
    <property type="entry name" value="CUPIN TYPE-2 DOMAIN-CONTAINING PROTEIN"/>
    <property type="match status" value="1"/>
</dbReference>
<evidence type="ECO:0000256" key="1">
    <source>
        <dbReference type="ARBA" id="ARBA00022723"/>
    </source>
</evidence>
<reference evidence="3 4" key="1">
    <citation type="submission" date="2018-02" db="EMBL/GenBank/DDBJ databases">
        <authorList>
            <person name="Moore K."/>
            <person name="Momper L."/>
        </authorList>
    </citation>
    <scope>NUCLEOTIDE SEQUENCE [LARGE SCALE GENOMIC DNA]</scope>
    <source>
        <strain evidence="3 4">CCALA 015</strain>
    </source>
</reference>
<dbReference type="PANTHER" id="PTHR35848">
    <property type="entry name" value="OXALATE-BINDING PROTEIN"/>
    <property type="match status" value="1"/>
</dbReference>
<reference evidence="3 4" key="2">
    <citation type="submission" date="2018-03" db="EMBL/GenBank/DDBJ databases">
        <title>The ancient ancestry and fast evolution of plastids.</title>
        <authorList>
            <person name="Moore K.R."/>
            <person name="Magnabosco C."/>
            <person name="Momper L."/>
            <person name="Gold D.A."/>
            <person name="Bosak T."/>
            <person name="Fournier G.P."/>
        </authorList>
    </citation>
    <scope>NUCLEOTIDE SEQUENCE [LARGE SCALE GENOMIC DNA]</scope>
    <source>
        <strain evidence="3 4">CCALA 015</strain>
    </source>
</reference>
<organism evidence="3 4">
    <name type="scientific">Aphanothece cf. minutissima CCALA 015</name>
    <dbReference type="NCBI Taxonomy" id="2107695"/>
    <lineage>
        <taxon>Bacteria</taxon>
        <taxon>Bacillati</taxon>
        <taxon>Cyanobacteriota</taxon>
        <taxon>Cyanophyceae</taxon>
        <taxon>Oscillatoriophycideae</taxon>
        <taxon>Chroococcales</taxon>
        <taxon>Aphanothecaceae</taxon>
        <taxon>Aphanothece</taxon>
    </lineage>
</organism>
<evidence type="ECO:0000259" key="2">
    <source>
        <dbReference type="Pfam" id="PF07883"/>
    </source>
</evidence>
<feature type="domain" description="Cupin type-2" evidence="2">
    <location>
        <begin position="37"/>
        <end position="106"/>
    </location>
</feature>
<dbReference type="Pfam" id="PF07883">
    <property type="entry name" value="Cupin_2"/>
    <property type="match status" value="1"/>
</dbReference>
<name>A0ABX5F7K7_9CHRO</name>
<keyword evidence="4" id="KW-1185">Reference proteome</keyword>
<proteinExistence type="predicted"/>
<dbReference type="InterPro" id="IPR051610">
    <property type="entry name" value="GPI/OXD"/>
</dbReference>
<evidence type="ECO:0000313" key="4">
    <source>
        <dbReference type="Proteomes" id="UP000238218"/>
    </source>
</evidence>
<dbReference type="InterPro" id="IPR014710">
    <property type="entry name" value="RmlC-like_jellyroll"/>
</dbReference>
<dbReference type="Gene3D" id="2.60.120.10">
    <property type="entry name" value="Jelly Rolls"/>
    <property type="match status" value="1"/>
</dbReference>
<gene>
    <name evidence="3" type="ORF">C7B81_08725</name>
</gene>
<protein>
    <submittedName>
        <fullName evidence="3">Cupin domain-containing protein</fullName>
    </submittedName>
</protein>
<keyword evidence="1" id="KW-0479">Metal-binding</keyword>
<comment type="caution">
    <text evidence="3">The sequence shown here is derived from an EMBL/GenBank/DDBJ whole genome shotgun (WGS) entry which is preliminary data.</text>
</comment>
<dbReference type="EMBL" id="PVWP01000005">
    <property type="protein sequence ID" value="PSB37585.1"/>
    <property type="molecule type" value="Genomic_DNA"/>
</dbReference>
<evidence type="ECO:0000313" key="3">
    <source>
        <dbReference type="EMBL" id="PSB37585.1"/>
    </source>
</evidence>
<accession>A0ABX5F7K7</accession>
<dbReference type="InterPro" id="IPR013096">
    <property type="entry name" value="Cupin_2"/>
</dbReference>
<dbReference type="InterPro" id="IPR011051">
    <property type="entry name" value="RmlC_Cupin_sf"/>
</dbReference>